<evidence type="ECO:0000256" key="5">
    <source>
        <dbReference type="ARBA" id="ARBA00022964"/>
    </source>
</evidence>
<keyword evidence="7" id="KW-0408">Iron</keyword>
<dbReference type="GO" id="GO:0033749">
    <property type="term" value="F:histone H4R3 demethylase activity"/>
    <property type="evidence" value="ECO:0007669"/>
    <property type="project" value="TreeGrafter"/>
</dbReference>
<dbReference type="PANTHER" id="PTHR12480:SF32">
    <property type="entry name" value="BIFUNCTIONAL ARGININE DEMETHYLASE AND LYSYL-HYDROXYLASE JMJD6"/>
    <property type="match status" value="1"/>
</dbReference>
<feature type="region of interest" description="Disordered" evidence="12">
    <location>
        <begin position="372"/>
        <end position="444"/>
    </location>
</feature>
<feature type="domain" description="JmjC" evidence="13">
    <location>
        <begin position="160"/>
        <end position="344"/>
    </location>
</feature>
<evidence type="ECO:0000256" key="1">
    <source>
        <dbReference type="ARBA" id="ARBA00001954"/>
    </source>
</evidence>
<keyword evidence="4" id="KW-0156">Chromatin regulator</keyword>
<dbReference type="InterPro" id="IPR050910">
    <property type="entry name" value="JMJD6_ArgDemeth/LysHydrox"/>
</dbReference>
<keyword evidence="10" id="KW-0539">Nucleus</keyword>
<sequence length="444" mass="51458">LTGVVFVGEEQSESYGVNKMKESRMKRRIADAKKNARPELKADEWNRLNYAEKWLWSEDLLHGDNIERVDASHLSVDEFVKRYETRRIPIILTGLTQSWRASSKWTLEASKKYRNQKFKCGEDDDGYSVKLKMKYFIEYMQTTNDDCPLYIFDSSFGERHKTQKLLNDYEVPQFFKDDLFGYASEKRRPPYRWIVIGPSRSGSGIHIDPLGTSAWNALIFGQKKFFRRPLFENFCYEAVQIFILWCFLHPESPKNLLKPFRDECGKHPDEPTTWFTSVYERMKADDWPQQLKPIEAVQHPGEVIFVPSGWWHVVLNLSETVAVTQNFCSLTNLPGVWRKTLRKRPNFAKHWLRSIRKHRPELLPIMQQAAREETDVDMASSDDSSSSSSSSSYSTGDSDLLDDSTNGGGDANRKHKRRLSATEENCHTGSTKGECVAKIRRSPK</sequence>
<dbReference type="Gene3D" id="2.60.120.650">
    <property type="entry name" value="Cupin"/>
    <property type="match status" value="1"/>
</dbReference>
<accession>A0A0M3JRP3</accession>
<dbReference type="Pfam" id="PF13621">
    <property type="entry name" value="Cupin_8"/>
    <property type="match status" value="1"/>
</dbReference>
<proteinExistence type="inferred from homology"/>
<dbReference type="PROSITE" id="PS51184">
    <property type="entry name" value="JMJC"/>
    <property type="match status" value="1"/>
</dbReference>
<keyword evidence="5" id="KW-0223">Dioxygenase</keyword>
<evidence type="ECO:0000313" key="14">
    <source>
        <dbReference type="WBParaSite" id="ASIM_0001058901-mRNA-1"/>
    </source>
</evidence>
<evidence type="ECO:0000256" key="6">
    <source>
        <dbReference type="ARBA" id="ARBA00023002"/>
    </source>
</evidence>
<organism evidence="14">
    <name type="scientific">Anisakis simplex</name>
    <name type="common">Herring worm</name>
    <dbReference type="NCBI Taxonomy" id="6269"/>
    <lineage>
        <taxon>Eukaryota</taxon>
        <taxon>Metazoa</taxon>
        <taxon>Ecdysozoa</taxon>
        <taxon>Nematoda</taxon>
        <taxon>Chromadorea</taxon>
        <taxon>Rhabditida</taxon>
        <taxon>Spirurina</taxon>
        <taxon>Ascaridomorpha</taxon>
        <taxon>Ascaridoidea</taxon>
        <taxon>Anisakidae</taxon>
        <taxon>Anisakis</taxon>
        <taxon>Anisakis simplex complex</taxon>
    </lineage>
</organism>
<comment type="similarity">
    <text evidence="11">Belongs to the JMJD6 family.</text>
</comment>
<keyword evidence="6" id="KW-0560">Oxidoreductase</keyword>
<dbReference type="GO" id="GO:0106140">
    <property type="term" value="F:P-TEFb complex binding"/>
    <property type="evidence" value="ECO:0007669"/>
    <property type="project" value="TreeGrafter"/>
</dbReference>
<comment type="cofactor">
    <cofactor evidence="1">
        <name>Fe(2+)</name>
        <dbReference type="ChEBI" id="CHEBI:29033"/>
    </cofactor>
</comment>
<dbReference type="GO" id="GO:0005737">
    <property type="term" value="C:cytoplasm"/>
    <property type="evidence" value="ECO:0007669"/>
    <property type="project" value="TreeGrafter"/>
</dbReference>
<evidence type="ECO:0000256" key="7">
    <source>
        <dbReference type="ARBA" id="ARBA00023004"/>
    </source>
</evidence>
<comment type="subcellular location">
    <subcellularLocation>
        <location evidence="2">Nucleus</location>
    </subcellularLocation>
</comment>
<dbReference type="InterPro" id="IPR041667">
    <property type="entry name" value="Cupin_8"/>
</dbReference>
<dbReference type="WBParaSite" id="ASIM_0001058901-mRNA-1">
    <property type="protein sequence ID" value="ASIM_0001058901-mRNA-1"/>
    <property type="gene ID" value="ASIM_0001058901"/>
</dbReference>
<dbReference type="GO" id="GO:0046872">
    <property type="term" value="F:metal ion binding"/>
    <property type="evidence" value="ECO:0007669"/>
    <property type="project" value="UniProtKB-KW"/>
</dbReference>
<dbReference type="PANTHER" id="PTHR12480">
    <property type="entry name" value="ARGININE DEMETHYLASE AND LYSYL-HYDROXYLASE JMJD"/>
    <property type="match status" value="1"/>
</dbReference>
<reference evidence="14" key="1">
    <citation type="submission" date="2017-02" db="UniProtKB">
        <authorList>
            <consortium name="WormBaseParasite"/>
        </authorList>
    </citation>
    <scope>IDENTIFICATION</scope>
</reference>
<dbReference type="GO" id="GO:0005634">
    <property type="term" value="C:nucleus"/>
    <property type="evidence" value="ECO:0007669"/>
    <property type="project" value="UniProtKB-SubCell"/>
</dbReference>
<dbReference type="GO" id="GO:0006909">
    <property type="term" value="P:phagocytosis"/>
    <property type="evidence" value="ECO:0007669"/>
    <property type="project" value="TreeGrafter"/>
</dbReference>
<evidence type="ECO:0000256" key="4">
    <source>
        <dbReference type="ARBA" id="ARBA00022853"/>
    </source>
</evidence>
<evidence type="ECO:0000256" key="11">
    <source>
        <dbReference type="ARBA" id="ARBA00038068"/>
    </source>
</evidence>
<evidence type="ECO:0000256" key="2">
    <source>
        <dbReference type="ARBA" id="ARBA00004123"/>
    </source>
</evidence>
<keyword evidence="9" id="KW-0804">Transcription</keyword>
<name>A0A0M3JRP3_ANISI</name>
<evidence type="ECO:0000256" key="8">
    <source>
        <dbReference type="ARBA" id="ARBA00023015"/>
    </source>
</evidence>
<dbReference type="InterPro" id="IPR003347">
    <property type="entry name" value="JmjC_dom"/>
</dbReference>
<dbReference type="SUPFAM" id="SSF51197">
    <property type="entry name" value="Clavaminate synthase-like"/>
    <property type="match status" value="1"/>
</dbReference>
<evidence type="ECO:0000259" key="13">
    <source>
        <dbReference type="PROSITE" id="PS51184"/>
    </source>
</evidence>
<protein>
    <submittedName>
        <fullName evidence="14">JmjC domain-containing protein</fullName>
    </submittedName>
</protein>
<evidence type="ECO:0000256" key="3">
    <source>
        <dbReference type="ARBA" id="ARBA00022723"/>
    </source>
</evidence>
<keyword evidence="8" id="KW-0805">Transcription regulation</keyword>
<evidence type="ECO:0000256" key="12">
    <source>
        <dbReference type="SAM" id="MobiDB-lite"/>
    </source>
</evidence>
<dbReference type="SMART" id="SM00558">
    <property type="entry name" value="JmjC"/>
    <property type="match status" value="1"/>
</dbReference>
<keyword evidence="3" id="KW-0479">Metal-binding</keyword>
<evidence type="ECO:0000256" key="9">
    <source>
        <dbReference type="ARBA" id="ARBA00023163"/>
    </source>
</evidence>
<evidence type="ECO:0000256" key="10">
    <source>
        <dbReference type="ARBA" id="ARBA00023242"/>
    </source>
</evidence>
<feature type="compositionally biased region" description="Low complexity" evidence="12">
    <location>
        <begin position="381"/>
        <end position="398"/>
    </location>
</feature>
<dbReference type="AlphaFoldDB" id="A0A0M3JRP3"/>
<dbReference type="Gene3D" id="1.20.1280.270">
    <property type="match status" value="1"/>
</dbReference>